<name>A0AAW9SYR9_CORAY</name>
<evidence type="ECO:0000256" key="1">
    <source>
        <dbReference type="ARBA" id="ARBA00004202"/>
    </source>
</evidence>
<dbReference type="PROSITE" id="PS00211">
    <property type="entry name" value="ABC_TRANSPORTER_1"/>
    <property type="match status" value="1"/>
</dbReference>
<sequence length="274" mass="29537">MSISRKNSADRVDGASGAIVEAAAVTFAYEETHVLKGVELAISGGERLALLGANGSGKSTLLRMLAGASKPDSGEVRLDGIAYKYSRHGRNTVRRSVQMVTQDPDEQIFAASVFADVSFGPVNLGLENEEVERRVREALGTAEITDLAERVPHQLSYGQRKRVALAGALAMHPRVLLLDEPSAGLDPQATRKLAHTLDQLRDQGTAVVVATHDIDFAWNFADRAAVLADGKLRVGSKEEILADRRLVEHARLALPWAPVVSKAIGRDVLHPEDV</sequence>
<dbReference type="PANTHER" id="PTHR43553">
    <property type="entry name" value="HEAVY METAL TRANSPORTER"/>
    <property type="match status" value="1"/>
</dbReference>
<dbReference type="CDD" id="cd03225">
    <property type="entry name" value="ABC_cobalt_CbiO_domain1"/>
    <property type="match status" value="1"/>
</dbReference>
<dbReference type="InterPro" id="IPR015856">
    <property type="entry name" value="ABC_transpr_CbiO/EcfA_su"/>
</dbReference>
<dbReference type="GO" id="GO:0042626">
    <property type="term" value="F:ATPase-coupled transmembrane transporter activity"/>
    <property type="evidence" value="ECO:0007669"/>
    <property type="project" value="TreeGrafter"/>
</dbReference>
<protein>
    <recommendedName>
        <fullName evidence="10">ABC transporter ATP-binding protein</fullName>
    </recommendedName>
</protein>
<dbReference type="InterPro" id="IPR017871">
    <property type="entry name" value="ABC_transporter-like_CS"/>
</dbReference>
<evidence type="ECO:0000256" key="7">
    <source>
        <dbReference type="ARBA" id="ARBA00022967"/>
    </source>
</evidence>
<evidence type="ECO:0000259" key="11">
    <source>
        <dbReference type="PROSITE" id="PS50893"/>
    </source>
</evidence>
<evidence type="ECO:0000256" key="5">
    <source>
        <dbReference type="ARBA" id="ARBA00022741"/>
    </source>
</evidence>
<evidence type="ECO:0000256" key="2">
    <source>
        <dbReference type="ARBA" id="ARBA00005417"/>
    </source>
</evidence>
<dbReference type="RefSeq" id="WP_070856394.1">
    <property type="nucleotide sequence ID" value="NZ_CP175784.1"/>
</dbReference>
<keyword evidence="7" id="KW-1278">Translocase</keyword>
<dbReference type="InterPro" id="IPR027417">
    <property type="entry name" value="P-loop_NTPase"/>
</dbReference>
<gene>
    <name evidence="12" type="ORF">QP460_009010</name>
</gene>
<keyword evidence="3 10" id="KW-0813">Transport</keyword>
<accession>A0AAW9SYR9</accession>
<keyword evidence="8 10" id="KW-0472">Membrane</keyword>
<dbReference type="InterPro" id="IPR050095">
    <property type="entry name" value="ECF_ABC_transporter_ATP-bd"/>
</dbReference>
<keyword evidence="5 10" id="KW-0547">Nucleotide-binding</keyword>
<dbReference type="GO" id="GO:0043190">
    <property type="term" value="C:ATP-binding cassette (ABC) transporter complex"/>
    <property type="evidence" value="ECO:0007669"/>
    <property type="project" value="TreeGrafter"/>
</dbReference>
<dbReference type="PROSITE" id="PS50893">
    <property type="entry name" value="ABC_TRANSPORTER_2"/>
    <property type="match status" value="1"/>
</dbReference>
<dbReference type="SUPFAM" id="SSF52540">
    <property type="entry name" value="P-loop containing nucleoside triphosphate hydrolases"/>
    <property type="match status" value="1"/>
</dbReference>
<dbReference type="SMART" id="SM00382">
    <property type="entry name" value="AAA"/>
    <property type="match status" value="1"/>
</dbReference>
<keyword evidence="4 10" id="KW-1003">Cell membrane</keyword>
<evidence type="ECO:0000313" key="12">
    <source>
        <dbReference type="EMBL" id="MEO3717728.1"/>
    </source>
</evidence>
<reference evidence="12" key="2">
    <citation type="submission" date="2024-05" db="EMBL/GenBank/DDBJ databases">
        <authorList>
            <person name="Wolfe A."/>
        </authorList>
    </citation>
    <scope>NUCLEOTIDE SEQUENCE</scope>
    <source>
        <strain evidence="12">UMB1064</strain>
    </source>
</reference>
<dbReference type="NCBIfam" id="TIGR01166">
    <property type="entry name" value="cbiO"/>
    <property type="match status" value="1"/>
</dbReference>
<dbReference type="GO" id="GO:0005524">
    <property type="term" value="F:ATP binding"/>
    <property type="evidence" value="ECO:0007669"/>
    <property type="project" value="UniProtKB-UniRule"/>
</dbReference>
<dbReference type="Proteomes" id="UP001223646">
    <property type="component" value="Unassembled WGS sequence"/>
</dbReference>
<comment type="function">
    <text evidence="9">Probably part of an ABC transporter complex. Responsible for energy coupling to the transport system.</text>
</comment>
<evidence type="ECO:0000313" key="13">
    <source>
        <dbReference type="Proteomes" id="UP001223646"/>
    </source>
</evidence>
<dbReference type="EMBL" id="JASOOY020000031">
    <property type="protein sequence ID" value="MEO3717728.1"/>
    <property type="molecule type" value="Genomic_DNA"/>
</dbReference>
<dbReference type="InterPro" id="IPR005876">
    <property type="entry name" value="Co_trans_ATP-bd"/>
</dbReference>
<dbReference type="InterPro" id="IPR003593">
    <property type="entry name" value="AAA+_ATPase"/>
</dbReference>
<keyword evidence="6 10" id="KW-0067">ATP-binding</keyword>
<organism evidence="12 13">
    <name type="scientific">Corynebacterium amycolatum</name>
    <dbReference type="NCBI Taxonomy" id="43765"/>
    <lineage>
        <taxon>Bacteria</taxon>
        <taxon>Bacillati</taxon>
        <taxon>Actinomycetota</taxon>
        <taxon>Actinomycetes</taxon>
        <taxon>Mycobacteriales</taxon>
        <taxon>Corynebacteriaceae</taxon>
        <taxon>Corynebacterium</taxon>
    </lineage>
</organism>
<evidence type="ECO:0000256" key="9">
    <source>
        <dbReference type="ARBA" id="ARBA00025157"/>
    </source>
</evidence>
<evidence type="ECO:0000256" key="3">
    <source>
        <dbReference type="ARBA" id="ARBA00022448"/>
    </source>
</evidence>
<comment type="function">
    <text evidence="10">Part of an ABC transporter complex. Responsible for energy coupling to the transport system.</text>
</comment>
<dbReference type="Pfam" id="PF00005">
    <property type="entry name" value="ABC_tran"/>
    <property type="match status" value="1"/>
</dbReference>
<dbReference type="GO" id="GO:0006824">
    <property type="term" value="P:cobalt ion transport"/>
    <property type="evidence" value="ECO:0007669"/>
    <property type="project" value="InterPro"/>
</dbReference>
<dbReference type="PANTHER" id="PTHR43553:SF24">
    <property type="entry name" value="ENERGY-COUPLING FACTOR TRANSPORTER ATP-BINDING PROTEIN ECFA1"/>
    <property type="match status" value="1"/>
</dbReference>
<dbReference type="Gene3D" id="3.40.50.300">
    <property type="entry name" value="P-loop containing nucleotide triphosphate hydrolases"/>
    <property type="match status" value="1"/>
</dbReference>
<evidence type="ECO:0000256" key="4">
    <source>
        <dbReference type="ARBA" id="ARBA00022475"/>
    </source>
</evidence>
<dbReference type="InterPro" id="IPR003439">
    <property type="entry name" value="ABC_transporter-like_ATP-bd"/>
</dbReference>
<dbReference type="GO" id="GO:0016887">
    <property type="term" value="F:ATP hydrolysis activity"/>
    <property type="evidence" value="ECO:0007669"/>
    <property type="project" value="InterPro"/>
</dbReference>
<evidence type="ECO:0000256" key="10">
    <source>
        <dbReference type="RuleBase" id="RU364103"/>
    </source>
</evidence>
<evidence type="ECO:0000256" key="6">
    <source>
        <dbReference type="ARBA" id="ARBA00022840"/>
    </source>
</evidence>
<dbReference type="AlphaFoldDB" id="A0AAW9SYR9"/>
<feature type="domain" description="ABC transporter" evidence="11">
    <location>
        <begin position="20"/>
        <end position="254"/>
    </location>
</feature>
<reference evidence="12" key="1">
    <citation type="submission" date="2023-05" db="EMBL/GenBank/DDBJ databases">
        <authorList>
            <person name="Du J."/>
        </authorList>
    </citation>
    <scope>NUCLEOTIDE SEQUENCE</scope>
    <source>
        <strain evidence="12">UMB1064</strain>
    </source>
</reference>
<comment type="subcellular location">
    <subcellularLocation>
        <location evidence="1 10">Cell membrane</location>
        <topology evidence="1 10">Peripheral membrane protein</topology>
    </subcellularLocation>
</comment>
<comment type="similarity">
    <text evidence="2 10">Belongs to the ABC transporter superfamily.</text>
</comment>
<evidence type="ECO:0000256" key="8">
    <source>
        <dbReference type="ARBA" id="ARBA00023136"/>
    </source>
</evidence>
<proteinExistence type="inferred from homology"/>
<comment type="caution">
    <text evidence="12">The sequence shown here is derived from an EMBL/GenBank/DDBJ whole genome shotgun (WGS) entry which is preliminary data.</text>
</comment>
<dbReference type="FunFam" id="3.40.50.300:FF:000224">
    <property type="entry name" value="Energy-coupling factor transporter ATP-binding protein EcfA"/>
    <property type="match status" value="1"/>
</dbReference>